<dbReference type="SMART" id="SM00729">
    <property type="entry name" value="Elp3"/>
    <property type="match status" value="1"/>
</dbReference>
<dbReference type="SUPFAM" id="SSF102114">
    <property type="entry name" value="Radical SAM enzymes"/>
    <property type="match status" value="1"/>
</dbReference>
<dbReference type="InterPro" id="IPR058240">
    <property type="entry name" value="rSAM_sf"/>
</dbReference>
<dbReference type="EMBL" id="MGJP01000003">
    <property type="protein sequence ID" value="OGN10618.1"/>
    <property type="molecule type" value="Genomic_DNA"/>
</dbReference>
<proteinExistence type="predicted"/>
<dbReference type="GO" id="GO:0046872">
    <property type="term" value="F:metal ion binding"/>
    <property type="evidence" value="ECO:0007669"/>
    <property type="project" value="UniProtKB-KW"/>
</dbReference>
<evidence type="ECO:0000256" key="1">
    <source>
        <dbReference type="ARBA" id="ARBA00001966"/>
    </source>
</evidence>
<name>A0A1F8FDI3_9BACT</name>
<dbReference type="GO" id="GO:0051536">
    <property type="term" value="F:iron-sulfur cluster binding"/>
    <property type="evidence" value="ECO:0007669"/>
    <property type="project" value="UniProtKB-KW"/>
</dbReference>
<keyword evidence="3" id="KW-0479">Metal-binding</keyword>
<dbReference type="PANTHER" id="PTHR43409:SF16">
    <property type="entry name" value="SLR0320 PROTEIN"/>
    <property type="match status" value="1"/>
</dbReference>
<dbReference type="SFLD" id="SFLDG01082">
    <property type="entry name" value="B12-binding_domain_containing"/>
    <property type="match status" value="1"/>
</dbReference>
<accession>A0A1F8FDI3</accession>
<comment type="cofactor">
    <cofactor evidence="1">
        <name>[4Fe-4S] cluster</name>
        <dbReference type="ChEBI" id="CHEBI:49883"/>
    </cofactor>
</comment>
<organism evidence="7 8">
    <name type="scientific">Candidatus Yanofskybacteria bacterium RIFCSPHIGHO2_02_FULL_41_11</name>
    <dbReference type="NCBI Taxonomy" id="1802675"/>
    <lineage>
        <taxon>Bacteria</taxon>
        <taxon>Candidatus Yanofskyibacteriota</taxon>
    </lineage>
</organism>
<dbReference type="PROSITE" id="PS51918">
    <property type="entry name" value="RADICAL_SAM"/>
    <property type="match status" value="1"/>
</dbReference>
<evidence type="ECO:0000256" key="3">
    <source>
        <dbReference type="ARBA" id="ARBA00022723"/>
    </source>
</evidence>
<dbReference type="PANTHER" id="PTHR43409">
    <property type="entry name" value="ANAEROBIC MAGNESIUM-PROTOPORPHYRIN IX MONOMETHYL ESTER CYCLASE-RELATED"/>
    <property type="match status" value="1"/>
</dbReference>
<dbReference type="Gene3D" id="3.80.30.20">
    <property type="entry name" value="tm_1862 like domain"/>
    <property type="match status" value="1"/>
</dbReference>
<evidence type="ECO:0000256" key="4">
    <source>
        <dbReference type="ARBA" id="ARBA00023004"/>
    </source>
</evidence>
<dbReference type="InterPro" id="IPR006638">
    <property type="entry name" value="Elp3/MiaA/NifB-like_rSAM"/>
</dbReference>
<evidence type="ECO:0000256" key="5">
    <source>
        <dbReference type="ARBA" id="ARBA00023014"/>
    </source>
</evidence>
<protein>
    <recommendedName>
        <fullName evidence="6">Radical SAM core domain-containing protein</fullName>
    </recommendedName>
</protein>
<dbReference type="GO" id="GO:0003824">
    <property type="term" value="F:catalytic activity"/>
    <property type="evidence" value="ECO:0007669"/>
    <property type="project" value="InterPro"/>
</dbReference>
<keyword evidence="4" id="KW-0408">Iron</keyword>
<evidence type="ECO:0000259" key="6">
    <source>
        <dbReference type="PROSITE" id="PS51918"/>
    </source>
</evidence>
<dbReference type="Gene3D" id="3.40.50.280">
    <property type="entry name" value="Cobalamin-binding domain"/>
    <property type="match status" value="1"/>
</dbReference>
<keyword evidence="5" id="KW-0411">Iron-sulfur</keyword>
<dbReference type="AlphaFoldDB" id="A0A1F8FDI3"/>
<gene>
    <name evidence="7" type="ORF">A3J46_05415</name>
</gene>
<dbReference type="Proteomes" id="UP000177167">
    <property type="component" value="Unassembled WGS sequence"/>
</dbReference>
<keyword evidence="2" id="KW-0949">S-adenosyl-L-methionine</keyword>
<sequence length="593" mass="66417">MVKTIPLIQPLETQNCESGRPFQPADVIKDISHKDLEGVNLLFINMPLRETAVPNVTPEGPALMGTNVRDNYGVNATIIDLNAYRILDEIAKERGLPNGRHKTHRESFELIEKHIKVYGEPDVVALSGMITTLGWQETISSFVKQLLPDSFLVSGGGLATDLKTGLFNYIPELDAVAHSEGDDVIVKICHDAKIIRRNGFQNALNSGKLNPYYLGNINGRHRFMYAGYRPRNLDAIPFADLELLREDVDGFKVLDYYLNNALWGLSANNSSAAPFTMTKSATAVSTRGCPHGCTYCDRQAQGERNWGFRSAEHLHRQVVAYIERYGIDFMGFPDDNFAVTRKRIIDMVPLFEPLGLKWGTHARLDETAGLVPKPGSNGLELIFEDPLRVSLMAKMGCAYIGLGPESANAKVLKALGKGGFTLKAGFVPVRVDGKTYMFPKAMYYGVKHILESGIHSNCTWIMGSPTETIEDLKETVAFIMWQEELYPQFGISPEAVNKNMFTLTYYPGTEMIREPKVQDQLVKVFGLKIDPVTLRPVCDENFRQYCLQLDDATKVLHDPKTGQVLHFSEMTDDQFLQAREYVDSGQIFKILDM</sequence>
<reference evidence="7 8" key="1">
    <citation type="journal article" date="2016" name="Nat. Commun.">
        <title>Thousands of microbial genomes shed light on interconnected biogeochemical processes in an aquifer system.</title>
        <authorList>
            <person name="Anantharaman K."/>
            <person name="Brown C.T."/>
            <person name="Hug L.A."/>
            <person name="Sharon I."/>
            <person name="Castelle C.J."/>
            <person name="Probst A.J."/>
            <person name="Thomas B.C."/>
            <person name="Singh A."/>
            <person name="Wilkins M.J."/>
            <person name="Karaoz U."/>
            <person name="Brodie E.L."/>
            <person name="Williams K.H."/>
            <person name="Hubbard S.S."/>
            <person name="Banfield J.F."/>
        </authorList>
    </citation>
    <scope>NUCLEOTIDE SEQUENCE [LARGE SCALE GENOMIC DNA]</scope>
</reference>
<comment type="caution">
    <text evidence="7">The sequence shown here is derived from an EMBL/GenBank/DDBJ whole genome shotgun (WGS) entry which is preliminary data.</text>
</comment>
<evidence type="ECO:0000313" key="7">
    <source>
        <dbReference type="EMBL" id="OGN10618.1"/>
    </source>
</evidence>
<feature type="domain" description="Radical SAM core" evidence="6">
    <location>
        <begin position="275"/>
        <end position="539"/>
    </location>
</feature>
<dbReference type="InterPro" id="IPR051198">
    <property type="entry name" value="BchE-like"/>
</dbReference>
<dbReference type="SFLD" id="SFLDS00029">
    <property type="entry name" value="Radical_SAM"/>
    <property type="match status" value="1"/>
</dbReference>
<dbReference type="GO" id="GO:0005829">
    <property type="term" value="C:cytosol"/>
    <property type="evidence" value="ECO:0007669"/>
    <property type="project" value="TreeGrafter"/>
</dbReference>
<dbReference type="Pfam" id="PF04055">
    <property type="entry name" value="Radical_SAM"/>
    <property type="match status" value="1"/>
</dbReference>
<evidence type="ECO:0000313" key="8">
    <source>
        <dbReference type="Proteomes" id="UP000177167"/>
    </source>
</evidence>
<dbReference type="InterPro" id="IPR023404">
    <property type="entry name" value="rSAM_horseshoe"/>
</dbReference>
<evidence type="ECO:0000256" key="2">
    <source>
        <dbReference type="ARBA" id="ARBA00022691"/>
    </source>
</evidence>
<dbReference type="InterPro" id="IPR007197">
    <property type="entry name" value="rSAM"/>
</dbReference>